<gene>
    <name evidence="2" type="ORF">PXEA_LOCUS6580</name>
</gene>
<dbReference type="AlphaFoldDB" id="A0A3S5BQ53"/>
<evidence type="ECO:0000313" key="2">
    <source>
        <dbReference type="EMBL" id="VEL13140.1"/>
    </source>
</evidence>
<comment type="caution">
    <text evidence="2">The sequence shown here is derived from an EMBL/GenBank/DDBJ whole genome shotgun (WGS) entry which is preliminary data.</text>
</comment>
<reference evidence="2" key="1">
    <citation type="submission" date="2018-11" db="EMBL/GenBank/DDBJ databases">
        <authorList>
            <consortium name="Pathogen Informatics"/>
        </authorList>
    </citation>
    <scope>NUCLEOTIDE SEQUENCE</scope>
</reference>
<keyword evidence="1" id="KW-1133">Transmembrane helix</keyword>
<evidence type="ECO:0000256" key="1">
    <source>
        <dbReference type="SAM" id="Phobius"/>
    </source>
</evidence>
<sequence length="158" mass="17915">MTALTDDTDYDAGKTFENTCAWLIRHIMRPHSPLALCLLRGLDAGVSHTDSSRLADSKRYLHQHALPSLLTGIFSRLRFLAGRYTEEIASPGHTVLGRHSASSLKSEGPMYVTDSFFLLSQIDDFTFFVLEGFRTRFCYNLFAEIFLISLVYTSITFY</sequence>
<feature type="transmembrane region" description="Helical" evidence="1">
    <location>
        <begin position="137"/>
        <end position="155"/>
    </location>
</feature>
<protein>
    <submittedName>
        <fullName evidence="2">Uncharacterized protein</fullName>
    </submittedName>
</protein>
<proteinExistence type="predicted"/>
<accession>A0A3S5BQ53</accession>
<dbReference type="EMBL" id="CAAALY010016855">
    <property type="protein sequence ID" value="VEL13140.1"/>
    <property type="molecule type" value="Genomic_DNA"/>
</dbReference>
<dbReference type="Proteomes" id="UP000784294">
    <property type="component" value="Unassembled WGS sequence"/>
</dbReference>
<organism evidence="2 3">
    <name type="scientific">Protopolystoma xenopodis</name>
    <dbReference type="NCBI Taxonomy" id="117903"/>
    <lineage>
        <taxon>Eukaryota</taxon>
        <taxon>Metazoa</taxon>
        <taxon>Spiralia</taxon>
        <taxon>Lophotrochozoa</taxon>
        <taxon>Platyhelminthes</taxon>
        <taxon>Monogenea</taxon>
        <taxon>Polyopisthocotylea</taxon>
        <taxon>Polystomatidea</taxon>
        <taxon>Polystomatidae</taxon>
        <taxon>Protopolystoma</taxon>
    </lineage>
</organism>
<keyword evidence="1" id="KW-0472">Membrane</keyword>
<evidence type="ECO:0000313" key="3">
    <source>
        <dbReference type="Proteomes" id="UP000784294"/>
    </source>
</evidence>
<keyword evidence="1" id="KW-0812">Transmembrane</keyword>
<name>A0A3S5BQ53_9PLAT</name>
<keyword evidence="3" id="KW-1185">Reference proteome</keyword>